<dbReference type="STRING" id="207949.RED65_12932"/>
<dbReference type="Gene3D" id="3.10.450.50">
    <property type="match status" value="1"/>
</dbReference>
<feature type="domain" description="SnoaL-like" evidence="1">
    <location>
        <begin position="15"/>
        <end position="112"/>
    </location>
</feature>
<evidence type="ECO:0000313" key="2">
    <source>
        <dbReference type="EMBL" id="EAT11332.1"/>
    </source>
</evidence>
<protein>
    <recommendedName>
        <fullName evidence="1">SnoaL-like domain-containing protein</fullName>
    </recommendedName>
</protein>
<dbReference type="InterPro" id="IPR032710">
    <property type="entry name" value="NTF2-like_dom_sf"/>
</dbReference>
<organism evidence="2 3">
    <name type="scientific">Bermanella marisrubri</name>
    <dbReference type="NCBI Taxonomy" id="207949"/>
    <lineage>
        <taxon>Bacteria</taxon>
        <taxon>Pseudomonadati</taxon>
        <taxon>Pseudomonadota</taxon>
        <taxon>Gammaproteobacteria</taxon>
        <taxon>Oceanospirillales</taxon>
        <taxon>Oceanospirillaceae</taxon>
        <taxon>Bermanella</taxon>
    </lineage>
</organism>
<dbReference type="RefSeq" id="WP_007018589.1">
    <property type="nucleotide sequence ID" value="NZ_CH724117.1"/>
</dbReference>
<dbReference type="OrthoDB" id="1115105at2"/>
<reference evidence="2 3" key="1">
    <citation type="submission" date="2006-03" db="EMBL/GenBank/DDBJ databases">
        <authorList>
            <person name="Pinhassi J."/>
            <person name="Pedros-Alio C."/>
            <person name="Ferriera S."/>
            <person name="Johnson J."/>
            <person name="Kravitz S."/>
            <person name="Halpern A."/>
            <person name="Remington K."/>
            <person name="Beeson K."/>
            <person name="Tran B."/>
            <person name="Rogers Y.-H."/>
            <person name="Friedman R."/>
            <person name="Venter J.C."/>
        </authorList>
    </citation>
    <scope>NUCLEOTIDE SEQUENCE [LARGE SCALE GENOMIC DNA]</scope>
    <source>
        <strain evidence="2 3">RED65</strain>
    </source>
</reference>
<dbReference type="Pfam" id="PF12680">
    <property type="entry name" value="SnoaL_2"/>
    <property type="match status" value="1"/>
</dbReference>
<evidence type="ECO:0000259" key="1">
    <source>
        <dbReference type="Pfam" id="PF12680"/>
    </source>
</evidence>
<dbReference type="InterPro" id="IPR037401">
    <property type="entry name" value="SnoaL-like"/>
</dbReference>
<evidence type="ECO:0000313" key="3">
    <source>
        <dbReference type="Proteomes" id="UP000004263"/>
    </source>
</evidence>
<proteinExistence type="predicted"/>
<accession>Q1MZD4</accession>
<gene>
    <name evidence="2" type="ORF">RED65_12932</name>
</gene>
<dbReference type="AlphaFoldDB" id="Q1MZD4"/>
<dbReference type="Proteomes" id="UP000004263">
    <property type="component" value="Unassembled WGS sequence"/>
</dbReference>
<name>Q1MZD4_9GAMM</name>
<dbReference type="EMBL" id="AAQH01000019">
    <property type="protein sequence ID" value="EAT11332.1"/>
    <property type="molecule type" value="Genomic_DNA"/>
</dbReference>
<dbReference type="HOGENOM" id="CLU_122429_0_0_6"/>
<comment type="caution">
    <text evidence="2">The sequence shown here is derived from an EMBL/GenBank/DDBJ whole genome shotgun (WGS) entry which is preliminary data.</text>
</comment>
<keyword evidence="3" id="KW-1185">Reference proteome</keyword>
<sequence>MQQTDLAQHPLDRFEQLYHSLNKDSIELVKDVYADDIVFIDPFHRIEGMSQYLKYCADMYENVTRCEFQFHDRYVKDGAAVITWTMTFVHPKLNKGEPVTVDGASKLKFHDKIYSHKDYFDGGALLYEHVPVLGWAIGALKKRFG</sequence>
<dbReference type="SUPFAM" id="SSF54427">
    <property type="entry name" value="NTF2-like"/>
    <property type="match status" value="1"/>
</dbReference>